<dbReference type="Gene3D" id="2.40.50.100">
    <property type="match status" value="1"/>
</dbReference>
<dbReference type="PANTHER" id="PTHR21321">
    <property type="entry name" value="PNAS-3 RELATED"/>
    <property type="match status" value="1"/>
</dbReference>
<evidence type="ECO:0000313" key="8">
    <source>
        <dbReference type="Proteomes" id="UP000187209"/>
    </source>
</evidence>
<comment type="subcellular location">
    <subcellularLocation>
        <location evidence="1">Nucleus</location>
    </subcellularLocation>
</comment>
<dbReference type="GO" id="GO:0000467">
    <property type="term" value="P:exonucleolytic trimming to generate mature 3'-end of 5.8S rRNA from tricistronic rRNA transcript (SSU-rRNA, 5.8S rRNA, LSU-rRNA)"/>
    <property type="evidence" value="ECO:0007669"/>
    <property type="project" value="TreeGrafter"/>
</dbReference>
<dbReference type="GO" id="GO:0003723">
    <property type="term" value="F:RNA binding"/>
    <property type="evidence" value="ECO:0007669"/>
    <property type="project" value="UniProtKB-KW"/>
</dbReference>
<dbReference type="GO" id="GO:0034475">
    <property type="term" value="P:U4 snRNA 3'-end processing"/>
    <property type="evidence" value="ECO:0007669"/>
    <property type="project" value="TreeGrafter"/>
</dbReference>
<keyword evidence="8" id="KW-1185">Reference proteome</keyword>
<sequence length="262" mass="29326">MELDRVLVMPGDEVRCPQGSMPGFGTYENSEGKIVANQIGYPAIYNKLVCVNPVRGRYIGETSNVIIGRIAQVANKRWKVNVGSPQEAVLHLSAIDLPTGEHRIRSEEDQLHMREYFNYNDLLSAEVQSLTQDGKSMALQTRSNKFGKLKNGMLVKVSPMLVGRMRHHFVQISGVDVIFGRNGWIWVYLAHNAEVEVPLNVRQEIVRVACVIKLLNLAKKVICAESVKEVMDCLKEVLIDEILSKNSLGIVKENAWGIEGEV</sequence>
<comment type="similarity">
    <text evidence="2">Belongs to the RRP4 family.</text>
</comment>
<comment type="caution">
    <text evidence="7">The sequence shown here is derived from an EMBL/GenBank/DDBJ whole genome shotgun (WGS) entry which is preliminary data.</text>
</comment>
<dbReference type="Gene3D" id="2.40.50.140">
    <property type="entry name" value="Nucleic acid-binding proteins"/>
    <property type="match status" value="1"/>
</dbReference>
<dbReference type="InterPro" id="IPR026699">
    <property type="entry name" value="Exosome_RNA_bind1/RRP40/RRP4"/>
</dbReference>
<evidence type="ECO:0000256" key="1">
    <source>
        <dbReference type="ARBA" id="ARBA00004123"/>
    </source>
</evidence>
<organism evidence="7 8">
    <name type="scientific">Stentor coeruleus</name>
    <dbReference type="NCBI Taxonomy" id="5963"/>
    <lineage>
        <taxon>Eukaryota</taxon>
        <taxon>Sar</taxon>
        <taxon>Alveolata</taxon>
        <taxon>Ciliophora</taxon>
        <taxon>Postciliodesmatophora</taxon>
        <taxon>Heterotrichea</taxon>
        <taxon>Heterotrichida</taxon>
        <taxon>Stentoridae</taxon>
        <taxon>Stentor</taxon>
    </lineage>
</organism>
<dbReference type="GO" id="GO:0000176">
    <property type="term" value="C:nuclear exosome (RNase complex)"/>
    <property type="evidence" value="ECO:0007669"/>
    <property type="project" value="TreeGrafter"/>
</dbReference>
<accession>A0A1R2CNR8</accession>
<dbReference type="AlphaFoldDB" id="A0A1R2CNR8"/>
<dbReference type="Pfam" id="PF21266">
    <property type="entry name" value="S1_RRP4"/>
    <property type="match status" value="1"/>
</dbReference>
<keyword evidence="4" id="KW-0694">RNA-binding</keyword>
<dbReference type="Proteomes" id="UP000187209">
    <property type="component" value="Unassembled WGS sequence"/>
</dbReference>
<dbReference type="InterPro" id="IPR048565">
    <property type="entry name" value="S1_RRP4"/>
</dbReference>
<gene>
    <name evidence="7" type="ORF">SteCoe_7026</name>
</gene>
<dbReference type="OrthoDB" id="1650at2759"/>
<dbReference type="GO" id="GO:0071035">
    <property type="term" value="P:nuclear polyadenylation-dependent rRNA catabolic process"/>
    <property type="evidence" value="ECO:0007669"/>
    <property type="project" value="TreeGrafter"/>
</dbReference>
<dbReference type="GO" id="GO:0000177">
    <property type="term" value="C:cytoplasmic exosome (RNase complex)"/>
    <property type="evidence" value="ECO:0007669"/>
    <property type="project" value="TreeGrafter"/>
</dbReference>
<name>A0A1R2CNR8_9CILI</name>
<protein>
    <submittedName>
        <fullName evidence="7">Uncharacterized protein</fullName>
    </submittedName>
</protein>
<evidence type="ECO:0000259" key="6">
    <source>
        <dbReference type="Pfam" id="PF21266"/>
    </source>
</evidence>
<dbReference type="InterPro" id="IPR012340">
    <property type="entry name" value="NA-bd_OB-fold"/>
</dbReference>
<evidence type="ECO:0000256" key="3">
    <source>
        <dbReference type="ARBA" id="ARBA00022835"/>
    </source>
</evidence>
<dbReference type="Pfam" id="PF15985">
    <property type="entry name" value="KH_6"/>
    <property type="match status" value="1"/>
</dbReference>
<keyword evidence="3" id="KW-0271">Exosome</keyword>
<dbReference type="EMBL" id="MPUH01000099">
    <property type="protein sequence ID" value="OMJ90626.1"/>
    <property type="molecule type" value="Genomic_DNA"/>
</dbReference>
<evidence type="ECO:0000256" key="2">
    <source>
        <dbReference type="ARBA" id="ARBA00009155"/>
    </source>
</evidence>
<dbReference type="PANTHER" id="PTHR21321:SF4">
    <property type="entry name" value="EXOSOME COMPLEX COMPONENT RRP4"/>
    <property type="match status" value="1"/>
</dbReference>
<dbReference type="CDD" id="cd05789">
    <property type="entry name" value="S1_Rrp4"/>
    <property type="match status" value="1"/>
</dbReference>
<dbReference type="SUPFAM" id="SSF50249">
    <property type="entry name" value="Nucleic acid-binding proteins"/>
    <property type="match status" value="1"/>
</dbReference>
<dbReference type="GO" id="GO:0071034">
    <property type="term" value="P:CUT catabolic process"/>
    <property type="evidence" value="ECO:0007669"/>
    <property type="project" value="TreeGrafter"/>
</dbReference>
<feature type="domain" description="K Homology" evidence="5">
    <location>
        <begin position="152"/>
        <end position="188"/>
    </location>
</feature>
<dbReference type="GO" id="GO:0071038">
    <property type="term" value="P:TRAMP-dependent tRNA surveillance pathway"/>
    <property type="evidence" value="ECO:0007669"/>
    <property type="project" value="TreeGrafter"/>
</dbReference>
<evidence type="ECO:0000259" key="5">
    <source>
        <dbReference type="Pfam" id="PF15985"/>
    </source>
</evidence>
<dbReference type="InterPro" id="IPR004088">
    <property type="entry name" value="KH_dom_type_1"/>
</dbReference>
<reference evidence="7 8" key="1">
    <citation type="submission" date="2016-11" db="EMBL/GenBank/DDBJ databases">
        <title>The macronuclear genome of Stentor coeruleus: a giant cell with tiny introns.</title>
        <authorList>
            <person name="Slabodnick M."/>
            <person name="Ruby J.G."/>
            <person name="Reiff S.B."/>
            <person name="Swart E.C."/>
            <person name="Gosai S."/>
            <person name="Prabakaran S."/>
            <person name="Witkowska E."/>
            <person name="Larue G.E."/>
            <person name="Fisher S."/>
            <person name="Freeman R.M."/>
            <person name="Gunawardena J."/>
            <person name="Chu W."/>
            <person name="Stover N.A."/>
            <person name="Gregory B.D."/>
            <person name="Nowacki M."/>
            <person name="Derisi J."/>
            <person name="Roy S.W."/>
            <person name="Marshall W.F."/>
            <person name="Sood P."/>
        </authorList>
    </citation>
    <scope>NUCLEOTIDE SEQUENCE [LARGE SCALE GENOMIC DNA]</scope>
    <source>
        <strain evidence="7">WM001</strain>
    </source>
</reference>
<dbReference type="SUPFAM" id="SSF54791">
    <property type="entry name" value="Eukaryotic type KH-domain (KH-domain type I)"/>
    <property type="match status" value="1"/>
</dbReference>
<dbReference type="SUPFAM" id="SSF110324">
    <property type="entry name" value="Ribosomal L27 protein-like"/>
    <property type="match status" value="1"/>
</dbReference>
<feature type="domain" description="RRP4 S1" evidence="6">
    <location>
        <begin position="57"/>
        <end position="129"/>
    </location>
</feature>
<evidence type="ECO:0000313" key="7">
    <source>
        <dbReference type="EMBL" id="OMJ90626.1"/>
    </source>
</evidence>
<proteinExistence type="inferred from homology"/>
<dbReference type="GO" id="GO:0071051">
    <property type="term" value="P:poly(A)-dependent snoRNA 3'-end processing"/>
    <property type="evidence" value="ECO:0007669"/>
    <property type="project" value="TreeGrafter"/>
</dbReference>
<evidence type="ECO:0000256" key="4">
    <source>
        <dbReference type="ARBA" id="ARBA00022884"/>
    </source>
</evidence>
<dbReference type="InterPro" id="IPR036612">
    <property type="entry name" value="KH_dom_type_1_sf"/>
</dbReference>